<dbReference type="Pfam" id="PF00512">
    <property type="entry name" value="HisKA"/>
    <property type="match status" value="1"/>
</dbReference>
<dbReference type="SMART" id="SM00065">
    <property type="entry name" value="GAF"/>
    <property type="match status" value="1"/>
</dbReference>
<comment type="caution">
    <text evidence="11">The sequence shown here is derived from an EMBL/GenBank/DDBJ whole genome shotgun (WGS) entry which is preliminary data.</text>
</comment>
<dbReference type="Gene3D" id="3.30.450.20">
    <property type="entry name" value="PAS domain"/>
    <property type="match status" value="5"/>
</dbReference>
<reference evidence="11 12" key="1">
    <citation type="submission" date="2020-05" db="EMBL/GenBank/DDBJ databases">
        <title>The draft genome sequence of Maribacter arenosus CAU 1321.</title>
        <authorList>
            <person name="Mu L."/>
        </authorList>
    </citation>
    <scope>NUCLEOTIDE SEQUENCE [LARGE SCALE GENOMIC DNA]</scope>
    <source>
        <strain evidence="11 12">CAU 1321</strain>
    </source>
</reference>
<protein>
    <recommendedName>
        <fullName evidence="2">histidine kinase</fullName>
        <ecNumber evidence="2">2.7.13.3</ecNumber>
    </recommendedName>
</protein>
<dbReference type="SUPFAM" id="SSF47384">
    <property type="entry name" value="Homodimeric domain of signal transducing histidine kinase"/>
    <property type="match status" value="1"/>
</dbReference>
<dbReference type="PROSITE" id="PS50113">
    <property type="entry name" value="PAC"/>
    <property type="match status" value="1"/>
</dbReference>
<dbReference type="SUPFAM" id="SSF55874">
    <property type="entry name" value="ATPase domain of HSP90 chaperone/DNA topoisomerase II/histidine kinase"/>
    <property type="match status" value="1"/>
</dbReference>
<dbReference type="Proteomes" id="UP000598350">
    <property type="component" value="Unassembled WGS sequence"/>
</dbReference>
<dbReference type="RefSeq" id="WP_188313342.1">
    <property type="nucleotide sequence ID" value="NZ_JABTCG010000002.1"/>
</dbReference>
<dbReference type="InterPro" id="IPR050736">
    <property type="entry name" value="Sensor_HK_Regulatory"/>
</dbReference>
<evidence type="ECO:0000313" key="11">
    <source>
        <dbReference type="EMBL" id="MBD0850204.1"/>
    </source>
</evidence>
<evidence type="ECO:0000256" key="5">
    <source>
        <dbReference type="ARBA" id="ARBA00022777"/>
    </source>
</evidence>
<evidence type="ECO:0000256" key="2">
    <source>
        <dbReference type="ARBA" id="ARBA00012438"/>
    </source>
</evidence>
<dbReference type="Pfam" id="PF13185">
    <property type="entry name" value="GAF_2"/>
    <property type="match status" value="1"/>
</dbReference>
<sequence length="1088" mass="124308">MKADPNDNILYKNIFEASLDGILVVDKNGIIIKANTTCELMFGYDQGELLGKKVEDLLPKKLRRTHKEQRARYYEKPRTRPMGENLDLWGLKKDGLKFPLQISLSPSIFDNQSVTIAYIRNILHSKMVEQELRAKRAKYKALLDAQPDIMVIQNYSGDIIDFYAPEQTELYVPRTEIIGKNIKELVPSEMSKMILQAHNEAIKSKKTQIREYSLKQNQQKVDYESRTVLLNDHNLLTIVRDITDKKRTEQELKESEARNRAVLEALPDTIIVHDKKGNYLDIESSSLSLQLFDREMTIGKNVKEIFPKELSSKIVDVLSKAHKTKSLQVLEAPIPGRDRIIDCEGRVVPFEDDKLLVVLRDITETKAIRDILYVRNRALEAAGNGIIIVDAKLPDNPIIYCNDAFSKITGYSENEVLGRNCRFLQKNDRDQKELRTIRKAIKEGRPCHEVIRNYKKDGSLFWNELTITPVFDEQGVLTHFIGVQNNVTERIKEAQIKDQMRQILEMIATHTALEEIGKTIVELVEGHLTNCVASIFMLDPKKKTLHKLAAPNLPKGFCDIIEGVSLGPDIGSCGIAAYLRKEVIVTDLTTNPLWVDYREAALKHGLNSCWSYPIFSSDKKVLGTFGIYGRAPKKPSKADKEIVGAIIQLISIALEEHNIREQLNKSHWLLEDYAKELEQTVNERTNELKATVQKMIEANLNLEDQIKETKDAENRALESQAMFTAIAKNFPKGVIIVFNTDFDIVYIDGGEMFRMGLDKSKFEGKCIDDIKVFSKQRISRIKEDIKKTMKGESLSFETRFRNKYFSVNTSPLMGGNDEIKWTLFVYNDITKLKQAETEIRKALIREQELNELKSRFISMASHEFRTPLSAIHSSAILIEKQNTPGKEAKREKYVNQIKHNVRGLVVILNDFLSLSKLEEGRVLPNPENFDLVAFTKRIVSEMEPNRKRGQNIKVVSNKKTITAYLDPKLMNHILTNLLSNAIKYSEHDQEILVTLQHSGESVSVKVKDQGIGIPKEEQDKLFQRFFRANNSMNIQGTGLGLNIIKQYTELMGGTVGLESEQHKGSTFWVRFPTLQHLNIPKSEEHNNL</sequence>
<organism evidence="11 12">
    <name type="scientific">Maribacter arenosus</name>
    <dbReference type="NCBI Taxonomy" id="1854708"/>
    <lineage>
        <taxon>Bacteria</taxon>
        <taxon>Pseudomonadati</taxon>
        <taxon>Bacteroidota</taxon>
        <taxon>Flavobacteriia</taxon>
        <taxon>Flavobacteriales</taxon>
        <taxon>Flavobacteriaceae</taxon>
        <taxon>Maribacter</taxon>
    </lineage>
</organism>
<evidence type="ECO:0000256" key="7">
    <source>
        <dbReference type="SAM" id="Coils"/>
    </source>
</evidence>
<feature type="domain" description="PAC" evidence="10">
    <location>
        <begin position="445"/>
        <end position="499"/>
    </location>
</feature>
<dbReference type="InterPro" id="IPR036890">
    <property type="entry name" value="HATPase_C_sf"/>
</dbReference>
<dbReference type="SUPFAM" id="SSF55785">
    <property type="entry name" value="PYP-like sensor domain (PAS domain)"/>
    <property type="match status" value="5"/>
</dbReference>
<dbReference type="InterPro" id="IPR036097">
    <property type="entry name" value="HisK_dim/P_sf"/>
</dbReference>
<dbReference type="Gene3D" id="1.10.287.130">
    <property type="match status" value="1"/>
</dbReference>
<dbReference type="CDD" id="cd00082">
    <property type="entry name" value="HisKA"/>
    <property type="match status" value="1"/>
</dbReference>
<evidence type="ECO:0000259" key="9">
    <source>
        <dbReference type="PROSITE" id="PS50112"/>
    </source>
</evidence>
<dbReference type="InterPro" id="IPR003594">
    <property type="entry name" value="HATPase_dom"/>
</dbReference>
<dbReference type="Gene3D" id="3.30.450.40">
    <property type="match status" value="1"/>
</dbReference>
<feature type="coiled-coil region" evidence="7">
    <location>
        <begin position="674"/>
        <end position="715"/>
    </location>
</feature>
<dbReference type="NCBIfam" id="TIGR00229">
    <property type="entry name" value="sensory_box"/>
    <property type="match status" value="4"/>
</dbReference>
<dbReference type="PRINTS" id="PR00344">
    <property type="entry name" value="BCTRLSENSOR"/>
</dbReference>
<dbReference type="SUPFAM" id="SSF55781">
    <property type="entry name" value="GAF domain-like"/>
    <property type="match status" value="1"/>
</dbReference>
<dbReference type="Gene3D" id="3.30.565.10">
    <property type="entry name" value="Histidine kinase-like ATPase, C-terminal domain"/>
    <property type="match status" value="1"/>
</dbReference>
<evidence type="ECO:0000259" key="10">
    <source>
        <dbReference type="PROSITE" id="PS50113"/>
    </source>
</evidence>
<gene>
    <name evidence="11" type="ORF">HPE63_05935</name>
</gene>
<feature type="domain" description="PAS" evidence="9">
    <location>
        <begin position="377"/>
        <end position="444"/>
    </location>
</feature>
<dbReference type="Pfam" id="PF13426">
    <property type="entry name" value="PAS_9"/>
    <property type="match status" value="3"/>
</dbReference>
<dbReference type="Pfam" id="PF02518">
    <property type="entry name" value="HATPase_c"/>
    <property type="match status" value="1"/>
</dbReference>
<keyword evidence="12" id="KW-1185">Reference proteome</keyword>
<evidence type="ECO:0000259" key="8">
    <source>
        <dbReference type="PROSITE" id="PS50109"/>
    </source>
</evidence>
<evidence type="ECO:0000313" key="12">
    <source>
        <dbReference type="Proteomes" id="UP000598350"/>
    </source>
</evidence>
<dbReference type="InterPro" id="IPR004358">
    <property type="entry name" value="Sig_transdc_His_kin-like_C"/>
</dbReference>
<comment type="catalytic activity">
    <reaction evidence="1">
        <text>ATP + protein L-histidine = ADP + protein N-phospho-L-histidine.</text>
        <dbReference type="EC" id="2.7.13.3"/>
    </reaction>
</comment>
<dbReference type="SMART" id="SM00086">
    <property type="entry name" value="PAC"/>
    <property type="match status" value="1"/>
</dbReference>
<dbReference type="InterPro" id="IPR035965">
    <property type="entry name" value="PAS-like_dom_sf"/>
</dbReference>
<dbReference type="InterPro" id="IPR003661">
    <property type="entry name" value="HisK_dim/P_dom"/>
</dbReference>
<dbReference type="CDD" id="cd00075">
    <property type="entry name" value="HATPase"/>
    <property type="match status" value="1"/>
</dbReference>
<dbReference type="EC" id="2.7.13.3" evidence="2"/>
<evidence type="ECO:0000256" key="4">
    <source>
        <dbReference type="ARBA" id="ARBA00022679"/>
    </source>
</evidence>
<dbReference type="InterPro" id="IPR000700">
    <property type="entry name" value="PAS-assoc_C"/>
</dbReference>
<dbReference type="InterPro" id="IPR029016">
    <property type="entry name" value="GAF-like_dom_sf"/>
</dbReference>
<keyword evidence="3" id="KW-0597">Phosphoprotein</keyword>
<dbReference type="SMART" id="SM00091">
    <property type="entry name" value="PAS"/>
    <property type="match status" value="5"/>
</dbReference>
<dbReference type="CDD" id="cd00130">
    <property type="entry name" value="PAS"/>
    <property type="match status" value="4"/>
</dbReference>
<dbReference type="PROSITE" id="PS50112">
    <property type="entry name" value="PAS"/>
    <property type="match status" value="3"/>
</dbReference>
<dbReference type="Pfam" id="PF08448">
    <property type="entry name" value="PAS_4"/>
    <property type="match status" value="1"/>
</dbReference>
<dbReference type="PROSITE" id="PS50109">
    <property type="entry name" value="HIS_KIN"/>
    <property type="match status" value="1"/>
</dbReference>
<dbReference type="InterPro" id="IPR000014">
    <property type="entry name" value="PAS"/>
</dbReference>
<keyword evidence="7" id="KW-0175">Coiled coil</keyword>
<dbReference type="InterPro" id="IPR005467">
    <property type="entry name" value="His_kinase_dom"/>
</dbReference>
<evidence type="ECO:0000256" key="3">
    <source>
        <dbReference type="ARBA" id="ARBA00022553"/>
    </source>
</evidence>
<keyword evidence="5" id="KW-0418">Kinase</keyword>
<evidence type="ECO:0000256" key="6">
    <source>
        <dbReference type="ARBA" id="ARBA00023012"/>
    </source>
</evidence>
<feature type="domain" description="Histidine kinase" evidence="8">
    <location>
        <begin position="859"/>
        <end position="1075"/>
    </location>
</feature>
<dbReference type="SMART" id="SM00388">
    <property type="entry name" value="HisKA"/>
    <property type="match status" value="1"/>
</dbReference>
<keyword evidence="4" id="KW-0808">Transferase</keyword>
<dbReference type="InterPro" id="IPR001610">
    <property type="entry name" value="PAC"/>
</dbReference>
<keyword evidence="6" id="KW-0902">Two-component regulatory system</keyword>
<dbReference type="EMBL" id="JABTCG010000002">
    <property type="protein sequence ID" value="MBD0850204.1"/>
    <property type="molecule type" value="Genomic_DNA"/>
</dbReference>
<proteinExistence type="predicted"/>
<dbReference type="InterPro" id="IPR013656">
    <property type="entry name" value="PAS_4"/>
</dbReference>
<dbReference type="SMART" id="SM00387">
    <property type="entry name" value="HATPase_c"/>
    <property type="match status" value="1"/>
</dbReference>
<dbReference type="InterPro" id="IPR003018">
    <property type="entry name" value="GAF"/>
</dbReference>
<feature type="domain" description="PAS" evidence="9">
    <location>
        <begin position="255"/>
        <end position="325"/>
    </location>
</feature>
<dbReference type="PANTHER" id="PTHR43711:SF26">
    <property type="entry name" value="SENSOR HISTIDINE KINASE RCSC"/>
    <property type="match status" value="1"/>
</dbReference>
<evidence type="ECO:0000256" key="1">
    <source>
        <dbReference type="ARBA" id="ARBA00000085"/>
    </source>
</evidence>
<dbReference type="PANTHER" id="PTHR43711">
    <property type="entry name" value="TWO-COMPONENT HISTIDINE KINASE"/>
    <property type="match status" value="1"/>
</dbReference>
<feature type="domain" description="PAS" evidence="9">
    <location>
        <begin position="7"/>
        <end position="58"/>
    </location>
</feature>
<name>A0ABR7V973_9FLAO</name>
<accession>A0ABR7V973</accession>